<evidence type="ECO:0000256" key="1">
    <source>
        <dbReference type="ARBA" id="ARBA00007637"/>
    </source>
</evidence>
<evidence type="ECO:0000313" key="4">
    <source>
        <dbReference type="Proteomes" id="UP000509448"/>
    </source>
</evidence>
<evidence type="ECO:0000313" key="3">
    <source>
        <dbReference type="EMBL" id="BBE42395.1"/>
    </source>
</evidence>
<dbReference type="Gene3D" id="3.40.50.720">
    <property type="entry name" value="NAD(P)-binding Rossmann-like Domain"/>
    <property type="match status" value="1"/>
</dbReference>
<name>A0A4P2VN75_9ARCH</name>
<dbReference type="Pfam" id="PF01370">
    <property type="entry name" value="Epimerase"/>
    <property type="match status" value="1"/>
</dbReference>
<dbReference type="InterPro" id="IPR036291">
    <property type="entry name" value="NAD(P)-bd_dom_sf"/>
</dbReference>
<dbReference type="GO" id="GO:0003978">
    <property type="term" value="F:UDP-glucose 4-epimerase activity"/>
    <property type="evidence" value="ECO:0007669"/>
    <property type="project" value="UniProtKB-EC"/>
</dbReference>
<feature type="domain" description="NAD-dependent epimerase/dehydratase" evidence="2">
    <location>
        <begin position="4"/>
        <end position="234"/>
    </location>
</feature>
<keyword evidence="4" id="KW-1185">Reference proteome</keyword>
<dbReference type="RefSeq" id="WP_174448632.1">
    <property type="nucleotide sequence ID" value="NZ_AP018732.1"/>
</dbReference>
<dbReference type="GeneID" id="55584819"/>
<dbReference type="Proteomes" id="UP000509448">
    <property type="component" value="Chromosome"/>
</dbReference>
<proteinExistence type="inferred from homology"/>
<dbReference type="KEGG" id="ccai:NAS2_1006"/>
<dbReference type="InterPro" id="IPR001509">
    <property type="entry name" value="Epimerase_deHydtase"/>
</dbReference>
<dbReference type="EC" id="5.1.3.2" evidence="3"/>
<organism evidence="3 4">
    <name type="scientific">Conexivisphaera calida</name>
    <dbReference type="NCBI Taxonomy" id="1874277"/>
    <lineage>
        <taxon>Archaea</taxon>
        <taxon>Nitrososphaerota</taxon>
        <taxon>Conexivisphaeria</taxon>
        <taxon>Conexivisphaerales</taxon>
        <taxon>Conexivisphaeraceae</taxon>
        <taxon>Conexivisphaera</taxon>
    </lineage>
</organism>
<keyword evidence="3" id="KW-0413">Isomerase</keyword>
<protein>
    <submittedName>
        <fullName evidence="3">UDP-glucose 4-epimerase</fullName>
        <ecNumber evidence="3">5.1.3.2</ecNumber>
    </submittedName>
</protein>
<gene>
    <name evidence="3" type="ORF">NAS2_1006</name>
</gene>
<dbReference type="AlphaFoldDB" id="A0A4P2VN75"/>
<reference evidence="3 4" key="1">
    <citation type="journal article" date="2019" name="ISME J.">
        <title>Isolation and characterization of a thermophilic sulfur- and iron-reducing thaumarchaeote from a terrestrial acidic hot spring.</title>
        <authorList>
            <person name="Kato S."/>
            <person name="Itoh T."/>
            <person name="Yuki M."/>
            <person name="Nagamori M."/>
            <person name="Ohnishi M."/>
            <person name="Uematsu K."/>
            <person name="Suzuki K."/>
            <person name="Takashina T."/>
            <person name="Ohkuma M."/>
        </authorList>
    </citation>
    <scope>NUCLEOTIDE SEQUENCE [LARGE SCALE GENOMIC DNA]</scope>
    <source>
        <strain evidence="3 4">NAS-02</strain>
    </source>
</reference>
<sequence>MSYLVIGGTGFIGSRLVRILVEDGHDVTVLSPSGNTSKLGDVASRVRVEKGSVGELPDILHAIKRNSVRMVAYLAAESPPWTPMNVTKTMMIGFLNVLEASRIMDVERLVWASSYAQIGPPELYGGRKVDEDAPVRPMSPHGVSYVANEFAANFYAENYGLDVLGMRLGLVFGHGRNRSGFMDVLVDLFEGAASGRPVRVPDGDSVWVLQYVKESANAMAFGFNVKNHSRRVYNTCDEAVSLRQLAEYVQEFIPSAHIEVEPGGRTIRAPVDASRIRGELGYREAYSVRDGVRDYLRELGVKVPEGR</sequence>
<dbReference type="SUPFAM" id="SSF51735">
    <property type="entry name" value="NAD(P)-binding Rossmann-fold domains"/>
    <property type="match status" value="1"/>
</dbReference>
<dbReference type="EMBL" id="AP018732">
    <property type="protein sequence ID" value="BBE42395.1"/>
    <property type="molecule type" value="Genomic_DNA"/>
</dbReference>
<evidence type="ECO:0000259" key="2">
    <source>
        <dbReference type="Pfam" id="PF01370"/>
    </source>
</evidence>
<accession>A0A4P2VN75</accession>
<comment type="similarity">
    <text evidence="1">Belongs to the NAD(P)-dependent epimerase/dehydratase family.</text>
</comment>
<dbReference type="PANTHER" id="PTHR43000">
    <property type="entry name" value="DTDP-D-GLUCOSE 4,6-DEHYDRATASE-RELATED"/>
    <property type="match status" value="1"/>
</dbReference>
<dbReference type="OrthoDB" id="4907at2157"/>